<dbReference type="InterPro" id="IPR051034">
    <property type="entry name" value="Mito_Enoyl-ACP_Reductase"/>
</dbReference>
<comment type="caution">
    <text evidence="12">The sequence shown here is derived from an EMBL/GenBank/DDBJ whole genome shotgun (WGS) entry which is preliminary data.</text>
</comment>
<feature type="domain" description="Enoyl reductase (ER)" evidence="11">
    <location>
        <begin position="55"/>
        <end position="368"/>
    </location>
</feature>
<evidence type="ECO:0000256" key="10">
    <source>
        <dbReference type="ARBA" id="ARBA00048843"/>
    </source>
</evidence>
<name>A0ABY2XCW0_9RHOB</name>
<keyword evidence="6" id="KW-0560">Oxidoreductase</keyword>
<dbReference type="SUPFAM" id="SSF50129">
    <property type="entry name" value="GroES-like"/>
    <property type="match status" value="1"/>
</dbReference>
<sequence>MARCDGPARHTPPARQARRVRCCDVGFSTFRKRPGILPRQEDATMKRALFRRHGAPQDVIEIVEEPDPHPGPKQVRVRNKVMTINPADLLSIEGRYGAEPIDLPATPGVGAWGIVDAVGAGVTRLAVGDAVLPVGGGFWSDTVILHERMAPKAPEGIDPQQAALMRANPATAHLMLSDMVDLAEGDWILQNAANSNVGRMVIRFARERGLNSINIVRRADVAKALTDDGATAIIVDDGETDLVAAIQEAAKTAPKLALDAVGGTATGVLAASVADRGTVVAYGLLSGQDHLIAPRDTVFRDVRLRGFWLFDWYRTATPDQVRDLNDFLARKMSEGVLQTEVAATYPLTGIKEALAHAARPGRNGKILLTAGDDDA</sequence>
<organism evidence="12 13">
    <name type="scientific">Arenibacterium halophilum</name>
    <dbReference type="NCBI Taxonomy" id="2583821"/>
    <lineage>
        <taxon>Bacteria</taxon>
        <taxon>Pseudomonadati</taxon>
        <taxon>Pseudomonadota</taxon>
        <taxon>Alphaproteobacteria</taxon>
        <taxon>Rhodobacterales</taxon>
        <taxon>Paracoccaceae</taxon>
        <taxon>Arenibacterium</taxon>
    </lineage>
</organism>
<dbReference type="Gene3D" id="3.40.50.720">
    <property type="entry name" value="NAD(P)-binding Rossmann-like Domain"/>
    <property type="match status" value="1"/>
</dbReference>
<evidence type="ECO:0000256" key="1">
    <source>
        <dbReference type="ARBA" id="ARBA00010371"/>
    </source>
</evidence>
<dbReference type="Pfam" id="PF00107">
    <property type="entry name" value="ADH_zinc_N"/>
    <property type="match status" value="1"/>
</dbReference>
<dbReference type="PANTHER" id="PTHR43981:SF2">
    <property type="entry name" value="ENOYL-[ACYL-CARRIER-PROTEIN] REDUCTASE, MITOCHONDRIAL"/>
    <property type="match status" value="1"/>
</dbReference>
<dbReference type="InterPro" id="IPR020843">
    <property type="entry name" value="ER"/>
</dbReference>
<dbReference type="PANTHER" id="PTHR43981">
    <property type="entry name" value="ENOYL-[ACYL-CARRIER-PROTEIN] REDUCTASE, MITOCHONDRIAL"/>
    <property type="match status" value="1"/>
</dbReference>
<reference evidence="12 13" key="1">
    <citation type="submission" date="2019-05" db="EMBL/GenBank/DDBJ databases">
        <title>Marivita sp. nov. isolated from sea sediment.</title>
        <authorList>
            <person name="Kim W."/>
        </authorList>
    </citation>
    <scope>NUCLEOTIDE SEQUENCE [LARGE SCALE GENOMIC DNA]</scope>
    <source>
        <strain evidence="12 13">CAU 1492</strain>
    </source>
</reference>
<dbReference type="EC" id="1.3.1.104" evidence="9"/>
<evidence type="ECO:0000313" key="12">
    <source>
        <dbReference type="EMBL" id="TMV13670.1"/>
    </source>
</evidence>
<evidence type="ECO:0000256" key="2">
    <source>
        <dbReference type="ARBA" id="ARBA00022516"/>
    </source>
</evidence>
<dbReference type="InterPro" id="IPR011032">
    <property type="entry name" value="GroES-like_sf"/>
</dbReference>
<dbReference type="InterPro" id="IPR013149">
    <property type="entry name" value="ADH-like_C"/>
</dbReference>
<protein>
    <recommendedName>
        <fullName evidence="9">enoyl-[acyl-carrier-protein] reductase</fullName>
        <ecNumber evidence="9">1.3.1.104</ecNumber>
    </recommendedName>
</protein>
<evidence type="ECO:0000256" key="6">
    <source>
        <dbReference type="ARBA" id="ARBA00023002"/>
    </source>
</evidence>
<evidence type="ECO:0000256" key="3">
    <source>
        <dbReference type="ARBA" id="ARBA00022832"/>
    </source>
</evidence>
<dbReference type="Gene3D" id="3.90.180.10">
    <property type="entry name" value="Medium-chain alcohol dehydrogenases, catalytic domain"/>
    <property type="match status" value="1"/>
</dbReference>
<keyword evidence="8" id="KW-0275">Fatty acid biosynthesis</keyword>
<keyword evidence="3" id="KW-0276">Fatty acid metabolism</keyword>
<dbReference type="EMBL" id="VCPC01000002">
    <property type="protein sequence ID" value="TMV13670.1"/>
    <property type="molecule type" value="Genomic_DNA"/>
</dbReference>
<dbReference type="InterPro" id="IPR036291">
    <property type="entry name" value="NAD(P)-bd_dom_sf"/>
</dbReference>
<keyword evidence="5" id="KW-0809">Transit peptide</keyword>
<dbReference type="Proteomes" id="UP001191082">
    <property type="component" value="Unassembled WGS sequence"/>
</dbReference>
<evidence type="ECO:0000259" key="11">
    <source>
        <dbReference type="SMART" id="SM00829"/>
    </source>
</evidence>
<comment type="similarity">
    <text evidence="1">Belongs to the zinc-containing alcohol dehydrogenase family. Quinone oxidoreductase subfamily.</text>
</comment>
<dbReference type="SUPFAM" id="SSF51735">
    <property type="entry name" value="NAD(P)-binding Rossmann-fold domains"/>
    <property type="match status" value="1"/>
</dbReference>
<keyword evidence="4" id="KW-0521">NADP</keyword>
<proteinExistence type="inferred from homology"/>
<dbReference type="SMART" id="SM00829">
    <property type="entry name" value="PKS_ER"/>
    <property type="match status" value="1"/>
</dbReference>
<evidence type="ECO:0000313" key="13">
    <source>
        <dbReference type="Proteomes" id="UP001191082"/>
    </source>
</evidence>
<evidence type="ECO:0000256" key="8">
    <source>
        <dbReference type="ARBA" id="ARBA00023160"/>
    </source>
</evidence>
<dbReference type="CDD" id="cd05282">
    <property type="entry name" value="ETR_like"/>
    <property type="match status" value="1"/>
</dbReference>
<keyword evidence="2" id="KW-0444">Lipid biosynthesis</keyword>
<accession>A0ABY2XCW0</accession>
<keyword evidence="13" id="KW-1185">Reference proteome</keyword>
<comment type="catalytic activity">
    <reaction evidence="10">
        <text>a 2,3-saturated acyl-[ACP] + NADP(+) = a (2E)-enoyl-[ACP] + NADPH + H(+)</text>
        <dbReference type="Rhea" id="RHEA:22564"/>
        <dbReference type="Rhea" id="RHEA-COMP:9925"/>
        <dbReference type="Rhea" id="RHEA-COMP:9926"/>
        <dbReference type="ChEBI" id="CHEBI:15378"/>
        <dbReference type="ChEBI" id="CHEBI:57783"/>
        <dbReference type="ChEBI" id="CHEBI:58349"/>
        <dbReference type="ChEBI" id="CHEBI:78784"/>
        <dbReference type="ChEBI" id="CHEBI:78785"/>
        <dbReference type="EC" id="1.3.1.104"/>
    </reaction>
</comment>
<evidence type="ECO:0000256" key="9">
    <source>
        <dbReference type="ARBA" id="ARBA00038963"/>
    </source>
</evidence>
<keyword evidence="7" id="KW-0443">Lipid metabolism</keyword>
<dbReference type="InterPro" id="IPR013154">
    <property type="entry name" value="ADH-like_N"/>
</dbReference>
<gene>
    <name evidence="12" type="ORF">FGK64_13150</name>
</gene>
<evidence type="ECO:0000256" key="5">
    <source>
        <dbReference type="ARBA" id="ARBA00022946"/>
    </source>
</evidence>
<dbReference type="Pfam" id="PF08240">
    <property type="entry name" value="ADH_N"/>
    <property type="match status" value="1"/>
</dbReference>
<evidence type="ECO:0000256" key="7">
    <source>
        <dbReference type="ARBA" id="ARBA00023098"/>
    </source>
</evidence>
<evidence type="ECO:0000256" key="4">
    <source>
        <dbReference type="ARBA" id="ARBA00022857"/>
    </source>
</evidence>